<keyword evidence="3" id="KW-1185">Reference proteome</keyword>
<sequence length="114" mass="11638">MLAYISRMHSSCSVTFSFLQVAKRGGLVVKGAGVIATFVAIGSGRTSLGGMSLSSSSMSTCASPTDAPFRGFPLPGAPPIPPTPRSEPPKLDPPRPISSPPKDRPPAPSGLPPP</sequence>
<feature type="compositionally biased region" description="Low complexity" evidence="1">
    <location>
        <begin position="50"/>
        <end position="60"/>
    </location>
</feature>
<feature type="region of interest" description="Disordered" evidence="1">
    <location>
        <begin position="50"/>
        <end position="114"/>
    </location>
</feature>
<dbReference type="AlphaFoldDB" id="A0AAV4HX26"/>
<dbReference type="Proteomes" id="UP000762676">
    <property type="component" value="Unassembled WGS sequence"/>
</dbReference>
<protein>
    <submittedName>
        <fullName evidence="2">Uncharacterized protein</fullName>
    </submittedName>
</protein>
<organism evidence="2 3">
    <name type="scientific">Elysia marginata</name>
    <dbReference type="NCBI Taxonomy" id="1093978"/>
    <lineage>
        <taxon>Eukaryota</taxon>
        <taxon>Metazoa</taxon>
        <taxon>Spiralia</taxon>
        <taxon>Lophotrochozoa</taxon>
        <taxon>Mollusca</taxon>
        <taxon>Gastropoda</taxon>
        <taxon>Heterobranchia</taxon>
        <taxon>Euthyneura</taxon>
        <taxon>Panpulmonata</taxon>
        <taxon>Sacoglossa</taxon>
        <taxon>Placobranchoidea</taxon>
        <taxon>Plakobranchidae</taxon>
        <taxon>Elysia</taxon>
    </lineage>
</organism>
<gene>
    <name evidence="2" type="ORF">ElyMa_002834000</name>
</gene>
<dbReference type="EMBL" id="BMAT01005872">
    <property type="protein sequence ID" value="GFS01241.1"/>
    <property type="molecule type" value="Genomic_DNA"/>
</dbReference>
<comment type="caution">
    <text evidence="2">The sequence shown here is derived from an EMBL/GenBank/DDBJ whole genome shotgun (WGS) entry which is preliminary data.</text>
</comment>
<evidence type="ECO:0000313" key="3">
    <source>
        <dbReference type="Proteomes" id="UP000762676"/>
    </source>
</evidence>
<evidence type="ECO:0000313" key="2">
    <source>
        <dbReference type="EMBL" id="GFS01241.1"/>
    </source>
</evidence>
<proteinExistence type="predicted"/>
<name>A0AAV4HX26_9GAST</name>
<accession>A0AAV4HX26</accession>
<reference evidence="2 3" key="1">
    <citation type="journal article" date="2021" name="Elife">
        <title>Chloroplast acquisition without the gene transfer in kleptoplastic sea slugs, Plakobranchus ocellatus.</title>
        <authorList>
            <person name="Maeda T."/>
            <person name="Takahashi S."/>
            <person name="Yoshida T."/>
            <person name="Shimamura S."/>
            <person name="Takaki Y."/>
            <person name="Nagai Y."/>
            <person name="Toyoda A."/>
            <person name="Suzuki Y."/>
            <person name="Arimoto A."/>
            <person name="Ishii H."/>
            <person name="Satoh N."/>
            <person name="Nishiyama T."/>
            <person name="Hasebe M."/>
            <person name="Maruyama T."/>
            <person name="Minagawa J."/>
            <person name="Obokata J."/>
            <person name="Shigenobu S."/>
        </authorList>
    </citation>
    <scope>NUCLEOTIDE SEQUENCE [LARGE SCALE GENOMIC DNA]</scope>
</reference>
<evidence type="ECO:0000256" key="1">
    <source>
        <dbReference type="SAM" id="MobiDB-lite"/>
    </source>
</evidence>
<feature type="compositionally biased region" description="Pro residues" evidence="1">
    <location>
        <begin position="75"/>
        <end position="86"/>
    </location>
</feature>